<evidence type="ECO:0000313" key="2">
    <source>
        <dbReference type="EMBL" id="SPD27927.1"/>
    </source>
</evidence>
<dbReference type="Pfam" id="PF22936">
    <property type="entry name" value="Pol_BBD"/>
    <property type="match status" value="1"/>
</dbReference>
<sequence length="565" mass="63626">MEPTIEKPTESVGDLNKPFRFKGTNFKRWKGKVLFYLSLLKVSYVLTEKNPVKLPTDEMSEDELHHFYDYYDTTYTSAKKIWKALQSKYDTEEAGAKKYAASRFFRYQMADGKSVVEQAQDFQMIVAEVRSEGIKIGDNLVVAGIVDKLPPSWREFQKSLRHKQKETSLETLITRIRVEEEARGQDALMTQEGNGHSTTKANVTEEPLVAMITDVNMVQFVEGWWADSGANRHVYYDKNWFKKYTPFEEEKTIMLGDSSKTKVLGSGEVELNFTSGRVLTLKDVLHTPSMRKNLMSSYLLNKAGFKQTMESDQYVITKKGLFVGKGYACDGMFKLNVEIGVLSRFTSKPSRDHWHAIERVMKYLSGTKTYGLFYKKYPAVLEGFSDADWNTLSGAPLMDFTYVSVGVGPLPMRLGLNLKHAHENWDQHKAFKSETTTDSGVEFAVLLSGELGLSQTTTVGLLYPGGDKSREGLLHRSLSFANRRLGQMMNGDSRCVTISLMWHANAVRSSSSTVGVGIIIRDSLILVAAVMETTILCCGDMLQIRAEAAQLGIKFAFDMGFRCLA</sequence>
<dbReference type="EMBL" id="OIVN01006214">
    <property type="protein sequence ID" value="SPD27927.1"/>
    <property type="molecule type" value="Genomic_DNA"/>
</dbReference>
<gene>
    <name evidence="2" type="ORF">FSB_LOCUS55809</name>
</gene>
<accession>A0A2N9IR04</accession>
<organism evidence="2">
    <name type="scientific">Fagus sylvatica</name>
    <name type="common">Beechnut</name>
    <dbReference type="NCBI Taxonomy" id="28930"/>
    <lineage>
        <taxon>Eukaryota</taxon>
        <taxon>Viridiplantae</taxon>
        <taxon>Streptophyta</taxon>
        <taxon>Embryophyta</taxon>
        <taxon>Tracheophyta</taxon>
        <taxon>Spermatophyta</taxon>
        <taxon>Magnoliopsida</taxon>
        <taxon>eudicotyledons</taxon>
        <taxon>Gunneridae</taxon>
        <taxon>Pentapetalae</taxon>
        <taxon>rosids</taxon>
        <taxon>fabids</taxon>
        <taxon>Fagales</taxon>
        <taxon>Fagaceae</taxon>
        <taxon>Fagus</taxon>
    </lineage>
</organism>
<protein>
    <recommendedName>
        <fullName evidence="1">Retrovirus-related Pol polyprotein from transposon TNT 1-94-like beta-barrel domain-containing protein</fullName>
    </recommendedName>
</protein>
<feature type="domain" description="Retrovirus-related Pol polyprotein from transposon TNT 1-94-like beta-barrel" evidence="1">
    <location>
        <begin position="224"/>
        <end position="305"/>
    </location>
</feature>
<reference evidence="2" key="1">
    <citation type="submission" date="2018-02" db="EMBL/GenBank/DDBJ databases">
        <authorList>
            <person name="Cohen D.B."/>
            <person name="Kent A.D."/>
        </authorList>
    </citation>
    <scope>NUCLEOTIDE SEQUENCE</scope>
</reference>
<dbReference type="Pfam" id="PF14223">
    <property type="entry name" value="Retrotran_gag_2"/>
    <property type="match status" value="1"/>
</dbReference>
<dbReference type="AlphaFoldDB" id="A0A2N9IR04"/>
<dbReference type="PANTHER" id="PTHR47592:SF27">
    <property type="entry name" value="OS08G0421700 PROTEIN"/>
    <property type="match status" value="1"/>
</dbReference>
<name>A0A2N9IR04_FAGSY</name>
<proteinExistence type="predicted"/>
<dbReference type="InterPro" id="IPR054722">
    <property type="entry name" value="PolX-like_BBD"/>
</dbReference>
<dbReference type="PANTHER" id="PTHR47592">
    <property type="entry name" value="PBF68 PROTEIN"/>
    <property type="match status" value="1"/>
</dbReference>
<evidence type="ECO:0000259" key="1">
    <source>
        <dbReference type="Pfam" id="PF22936"/>
    </source>
</evidence>